<dbReference type="HOGENOM" id="CLU_2120968_0_0_1"/>
<reference evidence="1 2" key="1">
    <citation type="submission" date="2015-01" db="EMBL/GenBank/DDBJ databases">
        <title>The Genome Sequence of Cryptococcus gattii Ram5.</title>
        <authorList>
            <consortium name="The Broad Institute Genomics Platform"/>
            <person name="Cuomo C."/>
            <person name="Litvintseva A."/>
            <person name="Chen Y."/>
            <person name="Heitman J."/>
            <person name="Sun S."/>
            <person name="Springer D."/>
            <person name="Dromer F."/>
            <person name="Young S."/>
            <person name="Zeng Q."/>
            <person name="Gargeya S."/>
            <person name="Abouelleil A."/>
            <person name="Alvarado L."/>
            <person name="Chapman S.B."/>
            <person name="Gainer-Dewar J."/>
            <person name="Goldberg J."/>
            <person name="Griggs A."/>
            <person name="Gujja S."/>
            <person name="Hansen M."/>
            <person name="Howarth C."/>
            <person name="Imamovic A."/>
            <person name="Larimer J."/>
            <person name="Murphy C."/>
            <person name="Naylor J."/>
            <person name="Pearson M."/>
            <person name="Priest M."/>
            <person name="Roberts A."/>
            <person name="Saif S."/>
            <person name="Shea T."/>
            <person name="Sykes S."/>
            <person name="Wortman J."/>
            <person name="Nusbaum C."/>
            <person name="Birren B."/>
        </authorList>
    </citation>
    <scope>NUCLEOTIDE SEQUENCE [LARGE SCALE GENOMIC DNA]</scope>
    <source>
        <strain evidence="1 2">Ram5</strain>
    </source>
</reference>
<evidence type="ECO:0000313" key="2">
    <source>
        <dbReference type="Proteomes" id="UP000053392"/>
    </source>
</evidence>
<proteinExistence type="predicted"/>
<sequence>MPYSNSSHSSSSSSLAPGDDVYTFLGCANISEARSILLWRLLDLRYHGLEKGWFLGGRRGQAEAMLDSLKRDIFAPIAASKPDVSSNWVSDRTFHARDVSFDLEQYLRDISQPI</sequence>
<keyword evidence="2" id="KW-1185">Reference proteome</keyword>
<organism evidence="1 2">
    <name type="scientific">Cryptococcus deuterogattii Ram5</name>
    <dbReference type="NCBI Taxonomy" id="1296110"/>
    <lineage>
        <taxon>Eukaryota</taxon>
        <taxon>Fungi</taxon>
        <taxon>Dikarya</taxon>
        <taxon>Basidiomycota</taxon>
        <taxon>Agaricomycotina</taxon>
        <taxon>Tremellomycetes</taxon>
        <taxon>Tremellales</taxon>
        <taxon>Cryptococcaceae</taxon>
        <taxon>Cryptococcus</taxon>
        <taxon>Cryptococcus gattii species complex</taxon>
    </lineage>
</organism>
<protein>
    <submittedName>
        <fullName evidence="1">Uncharacterized protein</fullName>
    </submittedName>
</protein>
<name>A0A0D0U1J4_9TREE</name>
<dbReference type="OrthoDB" id="2575593at2759"/>
<gene>
    <name evidence="1" type="ORF">I313_02221</name>
</gene>
<accession>A0A0D0U1J4</accession>
<evidence type="ECO:0000313" key="1">
    <source>
        <dbReference type="EMBL" id="KIR42058.1"/>
    </source>
</evidence>
<dbReference type="Proteomes" id="UP000053392">
    <property type="component" value="Unassembled WGS sequence"/>
</dbReference>
<dbReference type="AlphaFoldDB" id="A0A0D0U1J4"/>
<dbReference type="EMBL" id="KN847899">
    <property type="protein sequence ID" value="KIR42058.1"/>
    <property type="molecule type" value="Genomic_DNA"/>
</dbReference>